<keyword evidence="2" id="KW-0175">Coiled coil</keyword>
<protein>
    <recommendedName>
        <fullName evidence="4">C3H1-type domain-containing protein</fullName>
    </recommendedName>
</protein>
<sequence>MSRYDYDGHGIDTLDPAEPYIATYQAWEKSVLQHRIQENKVASSYKDLILRYREKCSELERERRNAAVWEKEQRMAERELNGLKAAAESSPFAFVVVDGDGAVFEPDLIAKGEEGGGEAAHMLHNQLKEFFSNHPLLSSIDTIIVHVVLSVEGLSKALNNSGVLSTTDHATLAKFGRGFCRAQPLFTFTDVGYGKEQADHKVRKLFEVMEKNIQCKCLVLAGCHDNGYATFLESFRGNSKICLLETTPPAADFKKLNFKRITLPGIFRTEPIPNTRSNSATFPPSSVFSTPDLGLIPPEQPASAPPPALATFTSPVAPPPKSSHGKTHKSESGTSNSYAAVGRHGSGQTINIAAEKKLKKEKIKRPYMQLNKDDERVDIPLPKPDSKAVTAIEDRRKVNGANFCNRYHLSDSCKNGAECSFTHGEKLKGAELLALRHKTRNLVCSNGHYCRDISCNLGHHCNNPGSCYFGSSCRFSDLHGMDITPTIKIYEDGTRDVV</sequence>
<reference evidence="5" key="1">
    <citation type="journal article" date="2023" name="Mol. Phylogenet. Evol.">
        <title>Genome-scale phylogeny and comparative genomics of the fungal order Sordariales.</title>
        <authorList>
            <person name="Hensen N."/>
            <person name="Bonometti L."/>
            <person name="Westerberg I."/>
            <person name="Brannstrom I.O."/>
            <person name="Guillou S."/>
            <person name="Cros-Aarteil S."/>
            <person name="Calhoun S."/>
            <person name="Haridas S."/>
            <person name="Kuo A."/>
            <person name="Mondo S."/>
            <person name="Pangilinan J."/>
            <person name="Riley R."/>
            <person name="LaButti K."/>
            <person name="Andreopoulos B."/>
            <person name="Lipzen A."/>
            <person name="Chen C."/>
            <person name="Yan M."/>
            <person name="Daum C."/>
            <person name="Ng V."/>
            <person name="Clum A."/>
            <person name="Steindorff A."/>
            <person name="Ohm R.A."/>
            <person name="Martin F."/>
            <person name="Silar P."/>
            <person name="Natvig D.O."/>
            <person name="Lalanne C."/>
            <person name="Gautier V."/>
            <person name="Ament-Velasquez S.L."/>
            <person name="Kruys A."/>
            <person name="Hutchinson M.I."/>
            <person name="Powell A.J."/>
            <person name="Barry K."/>
            <person name="Miller A.N."/>
            <person name="Grigoriev I.V."/>
            <person name="Debuchy R."/>
            <person name="Gladieux P."/>
            <person name="Hiltunen Thoren M."/>
            <person name="Johannesson H."/>
        </authorList>
    </citation>
    <scope>NUCLEOTIDE SEQUENCE</scope>
    <source>
        <strain evidence="5">CBS 990.96</strain>
    </source>
</reference>
<dbReference type="GO" id="GO:0008270">
    <property type="term" value="F:zinc ion binding"/>
    <property type="evidence" value="ECO:0007669"/>
    <property type="project" value="UniProtKB-KW"/>
</dbReference>
<dbReference type="Pfam" id="PF25543">
    <property type="entry name" value="zf-CCCH_tandem"/>
    <property type="match status" value="1"/>
</dbReference>
<feature type="compositionally biased region" description="Pro residues" evidence="3">
    <location>
        <begin position="298"/>
        <end position="308"/>
    </location>
</feature>
<evidence type="ECO:0000256" key="1">
    <source>
        <dbReference type="PROSITE-ProRule" id="PRU00723"/>
    </source>
</evidence>
<dbReference type="PROSITE" id="PS50103">
    <property type="entry name" value="ZF_C3H1"/>
    <property type="match status" value="1"/>
</dbReference>
<keyword evidence="1" id="KW-0862">Zinc</keyword>
<keyword evidence="1" id="KW-0479">Metal-binding</keyword>
<proteinExistence type="predicted"/>
<feature type="region of interest" description="Disordered" evidence="3">
    <location>
        <begin position="297"/>
        <end position="345"/>
    </location>
</feature>
<feature type="zinc finger region" description="C3H1-type" evidence="1">
    <location>
        <begin position="399"/>
        <end position="426"/>
    </location>
</feature>
<dbReference type="EMBL" id="MU865373">
    <property type="protein sequence ID" value="KAK4225174.1"/>
    <property type="molecule type" value="Genomic_DNA"/>
</dbReference>
<evidence type="ECO:0000259" key="4">
    <source>
        <dbReference type="PROSITE" id="PS50103"/>
    </source>
</evidence>
<feature type="domain" description="C3H1-type" evidence="4">
    <location>
        <begin position="399"/>
        <end position="426"/>
    </location>
</feature>
<dbReference type="Proteomes" id="UP001301958">
    <property type="component" value="Unassembled WGS sequence"/>
</dbReference>
<dbReference type="AlphaFoldDB" id="A0AAN7BKT0"/>
<name>A0AAN7BKT0_9PEZI</name>
<evidence type="ECO:0000313" key="5">
    <source>
        <dbReference type="EMBL" id="KAK4225174.1"/>
    </source>
</evidence>
<evidence type="ECO:0000313" key="6">
    <source>
        <dbReference type="Proteomes" id="UP001301958"/>
    </source>
</evidence>
<accession>A0AAN7BKT0</accession>
<dbReference type="Pfam" id="PF25540">
    <property type="entry name" value="DUF7923"/>
    <property type="match status" value="1"/>
</dbReference>
<dbReference type="Pfam" id="PF25542">
    <property type="entry name" value="zf-CCCH_12"/>
    <property type="match status" value="1"/>
</dbReference>
<keyword evidence="6" id="KW-1185">Reference proteome</keyword>
<keyword evidence="1" id="KW-0863">Zinc-finger</keyword>
<gene>
    <name evidence="5" type="ORF">QBC38DRAFT_483652</name>
</gene>
<dbReference type="PANTHER" id="PTHR37543:SF1">
    <property type="entry name" value="CCCH ZINC FINGER DNA BINDING PROTEIN (AFU_ORTHOLOGUE AFUA_5G12760)"/>
    <property type="match status" value="1"/>
</dbReference>
<dbReference type="InterPro" id="IPR057683">
    <property type="entry name" value="DUF7923"/>
</dbReference>
<dbReference type="InterPro" id="IPR000571">
    <property type="entry name" value="Znf_CCCH"/>
</dbReference>
<organism evidence="5 6">
    <name type="scientific">Podospora fimiseda</name>
    <dbReference type="NCBI Taxonomy" id="252190"/>
    <lineage>
        <taxon>Eukaryota</taxon>
        <taxon>Fungi</taxon>
        <taxon>Dikarya</taxon>
        <taxon>Ascomycota</taxon>
        <taxon>Pezizomycotina</taxon>
        <taxon>Sordariomycetes</taxon>
        <taxon>Sordariomycetidae</taxon>
        <taxon>Sordariales</taxon>
        <taxon>Podosporaceae</taxon>
        <taxon>Podospora</taxon>
    </lineage>
</organism>
<comment type="caution">
    <text evidence="5">The sequence shown here is derived from an EMBL/GenBank/DDBJ whole genome shotgun (WGS) entry which is preliminary data.</text>
</comment>
<reference evidence="5" key="2">
    <citation type="submission" date="2023-05" db="EMBL/GenBank/DDBJ databases">
        <authorList>
            <consortium name="Lawrence Berkeley National Laboratory"/>
            <person name="Steindorff A."/>
            <person name="Hensen N."/>
            <person name="Bonometti L."/>
            <person name="Westerberg I."/>
            <person name="Brannstrom I.O."/>
            <person name="Guillou S."/>
            <person name="Cros-Aarteil S."/>
            <person name="Calhoun S."/>
            <person name="Haridas S."/>
            <person name="Kuo A."/>
            <person name="Mondo S."/>
            <person name="Pangilinan J."/>
            <person name="Riley R."/>
            <person name="Labutti K."/>
            <person name="Andreopoulos B."/>
            <person name="Lipzen A."/>
            <person name="Chen C."/>
            <person name="Yanf M."/>
            <person name="Daum C."/>
            <person name="Ng V."/>
            <person name="Clum A."/>
            <person name="Ohm R."/>
            <person name="Martin F."/>
            <person name="Silar P."/>
            <person name="Natvig D."/>
            <person name="Lalanne C."/>
            <person name="Gautier V."/>
            <person name="Ament-Velasquez S.L."/>
            <person name="Kruys A."/>
            <person name="Hutchinson M.I."/>
            <person name="Powell A.J."/>
            <person name="Barry K."/>
            <person name="Miller A.N."/>
            <person name="Grigoriev I.V."/>
            <person name="Debuchy R."/>
            <person name="Gladieux P."/>
            <person name="Thoren M.H."/>
            <person name="Johannesson H."/>
        </authorList>
    </citation>
    <scope>NUCLEOTIDE SEQUENCE</scope>
    <source>
        <strain evidence="5">CBS 990.96</strain>
    </source>
</reference>
<evidence type="ECO:0000256" key="3">
    <source>
        <dbReference type="SAM" id="MobiDB-lite"/>
    </source>
</evidence>
<dbReference type="PANTHER" id="PTHR37543">
    <property type="entry name" value="CCCH ZINC FINGER DNA BINDING PROTEIN (AFU_ORTHOLOGUE AFUA_5G12760)"/>
    <property type="match status" value="1"/>
</dbReference>
<evidence type="ECO:0000256" key="2">
    <source>
        <dbReference type="SAM" id="Coils"/>
    </source>
</evidence>
<feature type="coiled-coil region" evidence="2">
    <location>
        <begin position="42"/>
        <end position="86"/>
    </location>
</feature>
<dbReference type="InterPro" id="IPR057654">
    <property type="entry name" value="Znf-CCCH_tandem"/>
</dbReference>